<dbReference type="Pfam" id="PF14494">
    <property type="entry name" value="DUF4436"/>
    <property type="match status" value="1"/>
</dbReference>
<evidence type="ECO:0000313" key="3">
    <source>
        <dbReference type="EMBL" id="KAF9471882.1"/>
    </source>
</evidence>
<proteinExistence type="predicted"/>
<feature type="transmembrane region" description="Helical" evidence="2">
    <location>
        <begin position="270"/>
        <end position="286"/>
    </location>
</feature>
<sequence>MLAPLEEAQLMRHRNHLRWWIGSCVAFVAVCPVISVLIGLNLHARDLFFVPSPEPTPYVGRQVLMDIALINMDPMEQTMTLDWTFVGEETSPCSATNLTGCTNINIFFDDNLLSNGSDEIKNSNRPTVPIFIHNASAFAITDIVANTPTFRTDLAIFSPADRSSSVIYYPFDKYSAEIFIFAQDASTNNTIGIKVARTRGIADGFKTHAYTRRGVTIPPGMLDIVIDIDRGNLVKAFSIVAIISIWMITLILLLVMLTCVFFGFRQRGEVLVIPVATLFAFTQLRGSMPGAPEGFGDILDFVGLLPCLALLSLSAAITLGAFILSDPTEKTTALSWDLLFTAFPMLAPKGWSPARPRQVEDRVSTNDSDIRL</sequence>
<dbReference type="Proteomes" id="UP000807469">
    <property type="component" value="Unassembled WGS sequence"/>
</dbReference>
<evidence type="ECO:0000313" key="4">
    <source>
        <dbReference type="Proteomes" id="UP000807469"/>
    </source>
</evidence>
<keyword evidence="4" id="KW-1185">Reference proteome</keyword>
<feature type="region of interest" description="Disordered" evidence="1">
    <location>
        <begin position="352"/>
        <end position="372"/>
    </location>
</feature>
<organism evidence="3 4">
    <name type="scientific">Pholiota conissans</name>
    <dbReference type="NCBI Taxonomy" id="109636"/>
    <lineage>
        <taxon>Eukaryota</taxon>
        <taxon>Fungi</taxon>
        <taxon>Dikarya</taxon>
        <taxon>Basidiomycota</taxon>
        <taxon>Agaricomycotina</taxon>
        <taxon>Agaricomycetes</taxon>
        <taxon>Agaricomycetidae</taxon>
        <taxon>Agaricales</taxon>
        <taxon>Agaricineae</taxon>
        <taxon>Strophariaceae</taxon>
        <taxon>Pholiota</taxon>
    </lineage>
</organism>
<feature type="transmembrane region" description="Helical" evidence="2">
    <location>
        <begin position="298"/>
        <end position="324"/>
    </location>
</feature>
<name>A0A9P5YMH4_9AGAR</name>
<keyword evidence="2" id="KW-0812">Transmembrane</keyword>
<accession>A0A9P5YMH4</accession>
<dbReference type="InterPro" id="IPR027948">
    <property type="entry name" value="DUF4436"/>
</dbReference>
<dbReference type="EMBL" id="MU155610">
    <property type="protein sequence ID" value="KAF9471882.1"/>
    <property type="molecule type" value="Genomic_DNA"/>
</dbReference>
<feature type="transmembrane region" description="Helical" evidence="2">
    <location>
        <begin position="239"/>
        <end position="264"/>
    </location>
</feature>
<dbReference type="OrthoDB" id="2923771at2759"/>
<evidence type="ECO:0000256" key="2">
    <source>
        <dbReference type="SAM" id="Phobius"/>
    </source>
</evidence>
<evidence type="ECO:0000256" key="1">
    <source>
        <dbReference type="SAM" id="MobiDB-lite"/>
    </source>
</evidence>
<feature type="transmembrane region" description="Helical" evidence="2">
    <location>
        <begin position="20"/>
        <end position="42"/>
    </location>
</feature>
<protein>
    <submittedName>
        <fullName evidence="3">Uncharacterized protein</fullName>
    </submittedName>
</protein>
<keyword evidence="2" id="KW-1133">Transmembrane helix</keyword>
<reference evidence="3" key="1">
    <citation type="submission" date="2020-11" db="EMBL/GenBank/DDBJ databases">
        <authorList>
            <consortium name="DOE Joint Genome Institute"/>
            <person name="Ahrendt S."/>
            <person name="Riley R."/>
            <person name="Andreopoulos W."/>
            <person name="Labutti K."/>
            <person name="Pangilinan J."/>
            <person name="Ruiz-Duenas F.J."/>
            <person name="Barrasa J.M."/>
            <person name="Sanchez-Garcia M."/>
            <person name="Camarero S."/>
            <person name="Miyauchi S."/>
            <person name="Serrano A."/>
            <person name="Linde D."/>
            <person name="Babiker R."/>
            <person name="Drula E."/>
            <person name="Ayuso-Fernandez I."/>
            <person name="Pacheco R."/>
            <person name="Padilla G."/>
            <person name="Ferreira P."/>
            <person name="Barriuso J."/>
            <person name="Kellner H."/>
            <person name="Castanera R."/>
            <person name="Alfaro M."/>
            <person name="Ramirez L."/>
            <person name="Pisabarro A.G."/>
            <person name="Kuo A."/>
            <person name="Tritt A."/>
            <person name="Lipzen A."/>
            <person name="He G."/>
            <person name="Yan M."/>
            <person name="Ng V."/>
            <person name="Cullen D."/>
            <person name="Martin F."/>
            <person name="Rosso M.-N."/>
            <person name="Henrissat B."/>
            <person name="Hibbett D."/>
            <person name="Martinez A.T."/>
            <person name="Grigoriev I.V."/>
        </authorList>
    </citation>
    <scope>NUCLEOTIDE SEQUENCE</scope>
    <source>
        <strain evidence="3">CIRM-BRFM 674</strain>
    </source>
</reference>
<keyword evidence="2" id="KW-0472">Membrane</keyword>
<feature type="compositionally biased region" description="Basic and acidic residues" evidence="1">
    <location>
        <begin position="357"/>
        <end position="372"/>
    </location>
</feature>
<dbReference type="AlphaFoldDB" id="A0A9P5YMH4"/>
<gene>
    <name evidence="3" type="ORF">BDN70DRAFT_938614</name>
</gene>
<comment type="caution">
    <text evidence="3">The sequence shown here is derived from an EMBL/GenBank/DDBJ whole genome shotgun (WGS) entry which is preliminary data.</text>
</comment>